<name>A0ABS9ZBK7_9HYPH</name>
<feature type="region of interest" description="Disordered" evidence="1">
    <location>
        <begin position="90"/>
        <end position="114"/>
    </location>
</feature>
<comment type="caution">
    <text evidence="2">The sequence shown here is derived from an EMBL/GenBank/DDBJ whole genome shotgun (WGS) entry which is preliminary data.</text>
</comment>
<evidence type="ECO:0000313" key="3">
    <source>
        <dbReference type="Proteomes" id="UP001139104"/>
    </source>
</evidence>
<reference evidence="2" key="1">
    <citation type="journal article" date="2022" name="ISME J.">
        <title>Identification of active gaseous-alkane degraders at natural gas seeps.</title>
        <authorList>
            <person name="Farhan Ul Haque M."/>
            <person name="Hernandez M."/>
            <person name="Crombie A.T."/>
            <person name="Murrell J.C."/>
        </authorList>
    </citation>
    <scope>NUCLEOTIDE SEQUENCE</scope>
    <source>
        <strain evidence="2">PC2</strain>
    </source>
</reference>
<dbReference type="Proteomes" id="UP001139104">
    <property type="component" value="Unassembled WGS sequence"/>
</dbReference>
<keyword evidence="3" id="KW-1185">Reference proteome</keyword>
<gene>
    <name evidence="2" type="ORF">K2U94_16900</name>
</gene>
<evidence type="ECO:0000313" key="2">
    <source>
        <dbReference type="EMBL" id="MCI4684421.1"/>
    </source>
</evidence>
<organism evidence="2 3">
    <name type="scientific">Candidatus Rhodoblastus alkanivorans</name>
    <dbReference type="NCBI Taxonomy" id="2954117"/>
    <lineage>
        <taxon>Bacteria</taxon>
        <taxon>Pseudomonadati</taxon>
        <taxon>Pseudomonadota</taxon>
        <taxon>Alphaproteobacteria</taxon>
        <taxon>Hyphomicrobiales</taxon>
        <taxon>Rhodoblastaceae</taxon>
        <taxon>Rhodoblastus</taxon>
    </lineage>
</organism>
<proteinExistence type="predicted"/>
<feature type="compositionally biased region" description="Basic and acidic residues" evidence="1">
    <location>
        <begin position="100"/>
        <end position="109"/>
    </location>
</feature>
<protein>
    <submittedName>
        <fullName evidence="2">Uncharacterized protein</fullName>
    </submittedName>
</protein>
<evidence type="ECO:0000256" key="1">
    <source>
        <dbReference type="SAM" id="MobiDB-lite"/>
    </source>
</evidence>
<dbReference type="RefSeq" id="WP_243068316.1">
    <property type="nucleotide sequence ID" value="NZ_JAIVFK010000001.1"/>
</dbReference>
<accession>A0ABS9ZBK7</accession>
<dbReference type="EMBL" id="JAIVFP010000001">
    <property type="protein sequence ID" value="MCI4684421.1"/>
    <property type="molecule type" value="Genomic_DNA"/>
</dbReference>
<sequence length="141" mass="15124">MTFFINLPDRDGAKAQTERRRVVRAVETGEDRMLHAFQNLAQSPLRGAVANSAGNLVQAMIDQARKPRAIVSAIAEGVLNATPSEAFNSRATRDAAFPPARERQYKDGLKPAPGVKIPQAMAKPSARHACMSASGWVGSAL</sequence>